<keyword evidence="2" id="KW-0677">Repeat</keyword>
<dbReference type="SUPFAM" id="SSF69318">
    <property type="entry name" value="Integrin alpha N-terminal domain"/>
    <property type="match status" value="1"/>
</dbReference>
<dbReference type="GO" id="GO:0008305">
    <property type="term" value="C:integrin complex"/>
    <property type="evidence" value="ECO:0007669"/>
    <property type="project" value="InterPro"/>
</dbReference>
<dbReference type="InterPro" id="IPR013517">
    <property type="entry name" value="FG-GAP"/>
</dbReference>
<dbReference type="PANTHER" id="PTHR23221">
    <property type="entry name" value="GLYCOSYLPHOSPHATIDYLINOSITOL PHOSPHOLIPASE D"/>
    <property type="match status" value="1"/>
</dbReference>
<evidence type="ECO:0000256" key="2">
    <source>
        <dbReference type="ARBA" id="ARBA00022737"/>
    </source>
</evidence>
<reference evidence="6 7" key="1">
    <citation type="submission" date="2019-10" db="EMBL/GenBank/DDBJ databases">
        <title>Streptomyces smaragdinus sp. nov. and Streptomyces fabii sp. nov., isolated from the gut of fungus growing-termite Macrotermes natalensis.</title>
        <authorList>
            <person name="Schwitalla J."/>
            <person name="Benndorf R."/>
            <person name="Martin K."/>
            <person name="De Beer W."/>
            <person name="Kaster A.-K."/>
            <person name="Vollmers J."/>
            <person name="Poulsen M."/>
            <person name="Beemelmanns C."/>
        </authorList>
    </citation>
    <scope>NUCLEOTIDE SEQUENCE [LARGE SCALE GENOMIC DNA]</scope>
    <source>
        <strain evidence="6 7">RB5</strain>
    </source>
</reference>
<dbReference type="EMBL" id="WEGJ01000034">
    <property type="protein sequence ID" value="MQY15482.1"/>
    <property type="molecule type" value="Genomic_DNA"/>
</dbReference>
<evidence type="ECO:0000256" key="3">
    <source>
        <dbReference type="ARBA" id="ARBA00022801"/>
    </source>
</evidence>
<accession>A0A7K0CR59</accession>
<evidence type="ECO:0000313" key="7">
    <source>
        <dbReference type="Proteomes" id="UP000466345"/>
    </source>
</evidence>
<keyword evidence="4" id="KW-0325">Glycoprotein</keyword>
<dbReference type="GO" id="GO:0016787">
    <property type="term" value="F:hydrolase activity"/>
    <property type="evidence" value="ECO:0007669"/>
    <property type="project" value="UniProtKB-KW"/>
</dbReference>
<evidence type="ECO:0008006" key="8">
    <source>
        <dbReference type="Google" id="ProtNLM"/>
    </source>
</evidence>
<proteinExistence type="predicted"/>
<dbReference type="RefSeq" id="WP_194293056.1">
    <property type="nucleotide sequence ID" value="NZ_WEGJ01000034.1"/>
</dbReference>
<dbReference type="InterPro" id="IPR013519">
    <property type="entry name" value="Int_alpha_beta-p"/>
</dbReference>
<sequence>MRTSIRTTLAVATTLAVTGGFLTLATVTPAAAAPAKYADDFNGDGYRDLAVGSPLTNIGDKSSAGHVTVSLGSSAGLTTNHVSLHQNLASVPGSAEDYDWFGDVLASGDLDGDGYADLVIGAGGEDIGSVEHGMVTIMWGGRTPFTTGTTTSVPDLTQYIGYGRDLAVGDFMGDNGQELAVLTPGEVIIYPGAQLRTGSPAPIATLEPDPHFVFTESAVADINNDGKDDIAFSGGPLVTVDAASEVWLGSTNGPTRLQHMADGGDTETVLGDINGDGYDDLVTSQSGTDTALEDDPSNGAGFITVRYASATGFGAPTVIHQDTTGVPGANEPGDEWGSSLAIGDITGDGKADLVVGAEHEAVGTVADAGDVTVFKGSASGLSMTGIVRITQDSAGVPGAVETNDRFGAKVRLADYNLNGRLDLIVTASFENNASGAFWQFAGGVDGVRTETGKIFTHADFNLKPNTAFGESLLD</sequence>
<evidence type="ECO:0000256" key="4">
    <source>
        <dbReference type="ARBA" id="ARBA00023180"/>
    </source>
</evidence>
<dbReference type="InterPro" id="IPR028994">
    <property type="entry name" value="Integrin_alpha_N"/>
</dbReference>
<evidence type="ECO:0000256" key="5">
    <source>
        <dbReference type="SAM" id="SignalP"/>
    </source>
</evidence>
<keyword evidence="3" id="KW-0378">Hydrolase</keyword>
<dbReference type="InterPro" id="IPR000413">
    <property type="entry name" value="Integrin_alpha"/>
</dbReference>
<dbReference type="AlphaFoldDB" id="A0A7K0CR59"/>
<dbReference type="Proteomes" id="UP000466345">
    <property type="component" value="Unassembled WGS sequence"/>
</dbReference>
<feature type="chain" id="PRO_5029861019" description="Integrin-like protein" evidence="5">
    <location>
        <begin position="33"/>
        <end position="474"/>
    </location>
</feature>
<comment type="caution">
    <text evidence="6">The sequence shown here is derived from an EMBL/GenBank/DDBJ whole genome shotgun (WGS) entry which is preliminary data.</text>
</comment>
<keyword evidence="7" id="KW-1185">Reference proteome</keyword>
<protein>
    <recommendedName>
        <fullName evidence="8">Integrin-like protein</fullName>
    </recommendedName>
</protein>
<feature type="signal peptide" evidence="5">
    <location>
        <begin position="1"/>
        <end position="32"/>
    </location>
</feature>
<dbReference type="Gene3D" id="2.130.10.130">
    <property type="entry name" value="Integrin alpha, N-terminal"/>
    <property type="match status" value="3"/>
</dbReference>
<dbReference type="SMART" id="SM00191">
    <property type="entry name" value="Int_alpha"/>
    <property type="match status" value="5"/>
</dbReference>
<evidence type="ECO:0000256" key="1">
    <source>
        <dbReference type="ARBA" id="ARBA00022729"/>
    </source>
</evidence>
<dbReference type="PANTHER" id="PTHR23221:SF7">
    <property type="entry name" value="PHOSPHATIDYLINOSITOL-GLYCAN-SPECIFIC PHOSPHOLIPASE D"/>
    <property type="match status" value="1"/>
</dbReference>
<dbReference type="PRINTS" id="PR01185">
    <property type="entry name" value="INTEGRINA"/>
</dbReference>
<evidence type="ECO:0000313" key="6">
    <source>
        <dbReference type="EMBL" id="MQY15482.1"/>
    </source>
</evidence>
<organism evidence="6 7">
    <name type="scientific">Streptomyces smaragdinus</name>
    <dbReference type="NCBI Taxonomy" id="2585196"/>
    <lineage>
        <taxon>Bacteria</taxon>
        <taxon>Bacillati</taxon>
        <taxon>Actinomycetota</taxon>
        <taxon>Actinomycetes</taxon>
        <taxon>Kitasatosporales</taxon>
        <taxon>Streptomycetaceae</taxon>
        <taxon>Streptomyces</taxon>
    </lineage>
</organism>
<dbReference type="Pfam" id="PF01839">
    <property type="entry name" value="FG-GAP"/>
    <property type="match status" value="3"/>
</dbReference>
<dbReference type="PROSITE" id="PS51470">
    <property type="entry name" value="FG_GAP"/>
    <property type="match status" value="2"/>
</dbReference>
<keyword evidence="1 5" id="KW-0732">Signal</keyword>
<name>A0A7K0CR59_9ACTN</name>
<dbReference type="GO" id="GO:0007155">
    <property type="term" value="P:cell adhesion"/>
    <property type="evidence" value="ECO:0007669"/>
    <property type="project" value="InterPro"/>
</dbReference>
<gene>
    <name evidence="6" type="ORF">SRB5_56640</name>
</gene>